<dbReference type="EMBL" id="CP006934">
    <property type="protein sequence ID" value="AHI54165.1"/>
    <property type="molecule type" value="Genomic_DNA"/>
</dbReference>
<dbReference type="SUPFAM" id="SSF46600">
    <property type="entry name" value="C-terminal UvrC-binding domain of UvrB"/>
    <property type="match status" value="1"/>
</dbReference>
<comment type="subcellular location">
    <subcellularLocation>
        <location evidence="6">Cytoplasm</location>
    </subcellularLocation>
</comment>
<dbReference type="Gene3D" id="3.40.1440.10">
    <property type="entry name" value="GIY-YIG endonuclease"/>
    <property type="match status" value="1"/>
</dbReference>
<dbReference type="STRING" id="1276257.SSABA_v1c07630"/>
<feature type="domain" description="GIY-YIG" evidence="7">
    <location>
        <begin position="12"/>
        <end position="89"/>
    </location>
</feature>
<dbReference type="HAMAP" id="MF_00203">
    <property type="entry name" value="UvrC"/>
    <property type="match status" value="1"/>
</dbReference>
<gene>
    <name evidence="6 9" type="primary">uvrC</name>
    <name evidence="9" type="ORF">SSABA_v1c07630</name>
</gene>
<dbReference type="InterPro" id="IPR047296">
    <property type="entry name" value="GIY-YIG_UvrC_Cho"/>
</dbReference>
<dbReference type="SMART" id="SM00465">
    <property type="entry name" value="GIYc"/>
    <property type="match status" value="1"/>
</dbReference>
<dbReference type="FunFam" id="3.40.1440.10:FF:000001">
    <property type="entry name" value="UvrABC system protein C"/>
    <property type="match status" value="1"/>
</dbReference>
<dbReference type="Pfam" id="PF14520">
    <property type="entry name" value="HHH_5"/>
    <property type="match status" value="1"/>
</dbReference>
<dbReference type="InterPro" id="IPR000305">
    <property type="entry name" value="GIY-YIG_endonuc"/>
</dbReference>
<dbReference type="HOGENOM" id="CLU_014841_3_2_14"/>
<evidence type="ECO:0000256" key="4">
    <source>
        <dbReference type="ARBA" id="ARBA00022881"/>
    </source>
</evidence>
<dbReference type="Gene3D" id="1.10.150.20">
    <property type="entry name" value="5' to 3' exonuclease, C-terminal subdomain"/>
    <property type="match status" value="1"/>
</dbReference>
<evidence type="ECO:0000313" key="10">
    <source>
        <dbReference type="Proteomes" id="UP000019265"/>
    </source>
</evidence>
<keyword evidence="6" id="KW-0742">SOS response</keyword>
<dbReference type="GO" id="GO:0009432">
    <property type="term" value="P:SOS response"/>
    <property type="evidence" value="ECO:0007669"/>
    <property type="project" value="UniProtKB-UniRule"/>
</dbReference>
<comment type="similarity">
    <text evidence="6">Belongs to the UvrC family.</text>
</comment>
<dbReference type="CDD" id="cd10434">
    <property type="entry name" value="GIY-YIG_UvrC_Cho"/>
    <property type="match status" value="1"/>
</dbReference>
<keyword evidence="5 6" id="KW-0234">DNA repair</keyword>
<evidence type="ECO:0000256" key="6">
    <source>
        <dbReference type="HAMAP-Rule" id="MF_00203"/>
    </source>
</evidence>
<evidence type="ECO:0000256" key="5">
    <source>
        <dbReference type="ARBA" id="ARBA00023204"/>
    </source>
</evidence>
<dbReference type="PANTHER" id="PTHR30562">
    <property type="entry name" value="UVRC/OXIDOREDUCTASE"/>
    <property type="match status" value="1"/>
</dbReference>
<dbReference type="PROSITE" id="PS50165">
    <property type="entry name" value="UVRC"/>
    <property type="match status" value="1"/>
</dbReference>
<evidence type="ECO:0000256" key="2">
    <source>
        <dbReference type="ARBA" id="ARBA00022763"/>
    </source>
</evidence>
<dbReference type="GO" id="GO:0006289">
    <property type="term" value="P:nucleotide-excision repair"/>
    <property type="evidence" value="ECO:0007669"/>
    <property type="project" value="UniProtKB-UniRule"/>
</dbReference>
<keyword evidence="10" id="KW-1185">Reference proteome</keyword>
<dbReference type="SUPFAM" id="SSF47781">
    <property type="entry name" value="RuvA domain 2-like"/>
    <property type="match status" value="1"/>
</dbReference>
<evidence type="ECO:0000256" key="1">
    <source>
        <dbReference type="ARBA" id="ARBA00022490"/>
    </source>
</evidence>
<dbReference type="Pfam" id="PF02151">
    <property type="entry name" value="UVR"/>
    <property type="match status" value="1"/>
</dbReference>
<sequence length="587" mass="67625">MEIKDKITTISDKSGCYLFLNLENKIIYVGKAKNLKRRVSSYFKKVSNIKTMQLVRSIADIKIMITESEQQALILEQNLIKKYKPRFNIVLNDDKNYPYIAITNQANPQYKYIRKYDKNSLKSYGPLPDGSSAREILKMLERLYPLWRCGITSGKPCLYYHIQQCSGACFKEVEWNYYQEMINQVDAFFNYDNLVVQEKLILKMTKAAENLQFEEAGRIKKLIEHLSFSKIDQEIDLNDNLNRDIVAGVIENDKISFVILFYRSGKLLFKDEYIGDYQGQEITELYESYLAQIYSKNMLPDFIVIDNEFDLSKFVENYSGKLVNAAGITEKKMWDLALLNAKESLKQSNLASAIVNNNESTILKKLQEILGLKSYPQHIEMFDVANILDEHVTGAMVVFKGGKPSYSDFRRYNIDISDKGDYQRFQNMVYRRYQKLLKGNLEAPDLIIADGGIIQVNAILSQLEILGLEIPVIGLVKNERHKTDHIIDLDKNPLKIKTQSSLFNLLAKIQDTVHNFAISGFRNKQTKSLTQNFLEKIPGIGPTTISKIHSIYPTLNDIKQASVNDLKKIIKNQKALDNLLVYLHDQK</sequence>
<evidence type="ECO:0000259" key="7">
    <source>
        <dbReference type="PROSITE" id="PS50164"/>
    </source>
</evidence>
<dbReference type="InterPro" id="IPR010994">
    <property type="entry name" value="RuvA_2-like"/>
</dbReference>
<organism evidence="9 10">
    <name type="scientific">Spiroplasma sabaudiense Ar-1343</name>
    <dbReference type="NCBI Taxonomy" id="1276257"/>
    <lineage>
        <taxon>Bacteria</taxon>
        <taxon>Bacillati</taxon>
        <taxon>Mycoplasmatota</taxon>
        <taxon>Mollicutes</taxon>
        <taxon>Entomoplasmatales</taxon>
        <taxon>Spiroplasmataceae</taxon>
        <taxon>Spiroplasma</taxon>
    </lineage>
</organism>
<evidence type="ECO:0000256" key="3">
    <source>
        <dbReference type="ARBA" id="ARBA00022769"/>
    </source>
</evidence>
<dbReference type="GO" id="GO:0009381">
    <property type="term" value="F:excinuclease ABC activity"/>
    <property type="evidence" value="ECO:0007669"/>
    <property type="project" value="UniProtKB-UniRule"/>
</dbReference>
<dbReference type="GO" id="GO:0005737">
    <property type="term" value="C:cytoplasm"/>
    <property type="evidence" value="ECO:0007669"/>
    <property type="project" value="UniProtKB-SubCell"/>
</dbReference>
<dbReference type="InterPro" id="IPR035901">
    <property type="entry name" value="GIY-YIG_endonuc_sf"/>
</dbReference>
<dbReference type="Proteomes" id="UP000019265">
    <property type="component" value="Chromosome"/>
</dbReference>
<evidence type="ECO:0000313" key="9">
    <source>
        <dbReference type="EMBL" id="AHI54165.1"/>
    </source>
</evidence>
<dbReference type="Pfam" id="PF01541">
    <property type="entry name" value="GIY-YIG"/>
    <property type="match status" value="1"/>
</dbReference>
<protein>
    <recommendedName>
        <fullName evidence="6">UvrABC system protein C</fullName>
        <shortName evidence="6">Protein UvrC</shortName>
    </recommendedName>
    <alternativeName>
        <fullName evidence="6">Excinuclease ABC subunit C</fullName>
    </alternativeName>
</protein>
<accession>W6ABD7</accession>
<comment type="subunit">
    <text evidence="6">Interacts with UvrB in an incision complex.</text>
</comment>
<reference evidence="9 10" key="1">
    <citation type="journal article" date="2014" name="Genome Biol. Evol.">
        <title>Molecular evolution of the substrate utilization strategies and putative virulence factors in mosquito-associated Spiroplasma species.</title>
        <authorList>
            <person name="Chang T.H."/>
            <person name="Lo W.S."/>
            <person name="Ku C."/>
            <person name="Chen L.L."/>
            <person name="Kuo C.H."/>
        </authorList>
    </citation>
    <scope>NUCLEOTIDE SEQUENCE [LARGE SCALE GENOMIC DNA]</scope>
    <source>
        <strain evidence="9">Ar-1343</strain>
    </source>
</reference>
<comment type="function">
    <text evidence="6">The UvrABC repair system catalyzes the recognition and processing of DNA lesions. UvrC both incises the 5' and 3' sides of the lesion. The N-terminal half is responsible for the 3' incision and the C-terminal half is responsible for the 5' incision.</text>
</comment>
<dbReference type="SUPFAM" id="SSF82771">
    <property type="entry name" value="GIY-YIG endonuclease"/>
    <property type="match status" value="1"/>
</dbReference>
<dbReference type="KEGG" id="ssab:SSABA_v1c07630"/>
<dbReference type="AlphaFoldDB" id="W6ABD7"/>
<name>W6ABD7_9MOLU</name>
<keyword evidence="2 6" id="KW-0227">DNA damage</keyword>
<dbReference type="GO" id="GO:0003677">
    <property type="term" value="F:DNA binding"/>
    <property type="evidence" value="ECO:0007669"/>
    <property type="project" value="UniProtKB-UniRule"/>
</dbReference>
<keyword evidence="4 6" id="KW-0267">Excision nuclease</keyword>
<dbReference type="GO" id="GO:0009380">
    <property type="term" value="C:excinuclease repair complex"/>
    <property type="evidence" value="ECO:0007669"/>
    <property type="project" value="InterPro"/>
</dbReference>
<dbReference type="OrthoDB" id="9804933at2"/>
<dbReference type="Gene3D" id="3.30.420.340">
    <property type="entry name" value="UvrC, RNAse H endonuclease domain"/>
    <property type="match status" value="1"/>
</dbReference>
<dbReference type="Pfam" id="PF22920">
    <property type="entry name" value="UvrC_RNaseH"/>
    <property type="match status" value="1"/>
</dbReference>
<dbReference type="PANTHER" id="PTHR30562:SF1">
    <property type="entry name" value="UVRABC SYSTEM PROTEIN C"/>
    <property type="match status" value="1"/>
</dbReference>
<dbReference type="PROSITE" id="PS50164">
    <property type="entry name" value="GIY_YIG"/>
    <property type="match status" value="1"/>
</dbReference>
<evidence type="ECO:0000259" key="8">
    <source>
        <dbReference type="PROSITE" id="PS50165"/>
    </source>
</evidence>
<dbReference type="InterPro" id="IPR001162">
    <property type="entry name" value="UvrC_RNase_H_dom"/>
</dbReference>
<keyword evidence="3 6" id="KW-0228">DNA excision</keyword>
<dbReference type="NCBIfam" id="TIGR00194">
    <property type="entry name" value="uvrC"/>
    <property type="match status" value="1"/>
</dbReference>
<dbReference type="Pfam" id="PF08459">
    <property type="entry name" value="UvrC_RNaseH_dom"/>
    <property type="match status" value="1"/>
</dbReference>
<dbReference type="InterPro" id="IPR050066">
    <property type="entry name" value="UvrABC_protein_C"/>
</dbReference>
<dbReference type="RefSeq" id="WP_025251302.1">
    <property type="nucleotide sequence ID" value="NZ_CP006934.1"/>
</dbReference>
<dbReference type="InterPro" id="IPR004791">
    <property type="entry name" value="UvrC"/>
</dbReference>
<dbReference type="InterPro" id="IPR038476">
    <property type="entry name" value="UvrC_RNase_H_dom_sf"/>
</dbReference>
<dbReference type="InterPro" id="IPR036876">
    <property type="entry name" value="UVR_dom_sf"/>
</dbReference>
<keyword evidence="1 6" id="KW-0963">Cytoplasm</keyword>
<dbReference type="InterPro" id="IPR001943">
    <property type="entry name" value="UVR_dom"/>
</dbReference>
<proteinExistence type="inferred from homology"/>
<dbReference type="PATRIC" id="fig|1276257.3.peg.775"/>
<dbReference type="eggNOG" id="COG0322">
    <property type="taxonomic scope" value="Bacteria"/>
</dbReference>
<feature type="domain" description="UvrC family homology region profile" evidence="8">
    <location>
        <begin position="245"/>
        <end position="458"/>
    </location>
</feature>